<dbReference type="CDD" id="cd05233">
    <property type="entry name" value="SDR_c"/>
    <property type="match status" value="1"/>
</dbReference>
<dbReference type="EMBL" id="CP039865">
    <property type="protein sequence ID" value="QCK86314.1"/>
    <property type="molecule type" value="Genomic_DNA"/>
</dbReference>
<dbReference type="Proteomes" id="UP000298588">
    <property type="component" value="Chromosome"/>
</dbReference>
<sequence length="251" mass="25888">MARLKDKIALITGAGSGIGRASADLFAREGASVVIAEFDPRTGADAAAAINAAGGRALFVQTDVTDEASVSAAVATTVAHFGGLHILYNNAGGSTLQDGPLTEAPIDEFWRAIKLDLLGTWLMSRHAIPEIVRSGGGSVINASSIVALMGWPGKDAYTASKGAISALTRSMAVEFAADKVRVNAVAPCVTRTARVMAQFAENETTRTIAERHLVGLAEPDDVAQAALFLASDESARTTGHILAVDSGLTIS</sequence>
<dbReference type="RefSeq" id="WP_137099645.1">
    <property type="nucleotide sequence ID" value="NZ_CP039865.1"/>
</dbReference>
<dbReference type="Pfam" id="PF13561">
    <property type="entry name" value="adh_short_C2"/>
    <property type="match status" value="1"/>
</dbReference>
<evidence type="ECO:0000313" key="4">
    <source>
        <dbReference type="Proteomes" id="UP000298588"/>
    </source>
</evidence>
<dbReference type="EC" id="1.1.1.47" evidence="3"/>
<dbReference type="NCBIfam" id="NF005559">
    <property type="entry name" value="PRK07231.1"/>
    <property type="match status" value="1"/>
</dbReference>
<dbReference type="AlphaFoldDB" id="A0A4D7QLU3"/>
<dbReference type="OrthoDB" id="7568484at2"/>
<proteinExistence type="inferred from homology"/>
<dbReference type="FunFam" id="3.40.50.720:FF:000084">
    <property type="entry name" value="Short-chain dehydrogenase reductase"/>
    <property type="match status" value="1"/>
</dbReference>
<name>A0A4D7QLU3_9HYPH</name>
<dbReference type="PROSITE" id="PS00061">
    <property type="entry name" value="ADH_SHORT"/>
    <property type="match status" value="1"/>
</dbReference>
<reference evidence="3 4" key="1">
    <citation type="submission" date="2019-04" db="EMBL/GenBank/DDBJ databases">
        <title>Phreatobacter aquaticus sp. nov.</title>
        <authorList>
            <person name="Choi A."/>
            <person name="Baek K."/>
        </authorList>
    </citation>
    <scope>NUCLEOTIDE SEQUENCE [LARGE SCALE GENOMIC DNA]</scope>
    <source>
        <strain evidence="3 4">NMCR1094</strain>
    </source>
</reference>
<dbReference type="PRINTS" id="PR00080">
    <property type="entry name" value="SDRFAMILY"/>
</dbReference>
<keyword evidence="4" id="KW-1185">Reference proteome</keyword>
<dbReference type="SUPFAM" id="SSF51735">
    <property type="entry name" value="NAD(P)-binding Rossmann-fold domains"/>
    <property type="match status" value="1"/>
</dbReference>
<dbReference type="KEGG" id="paqt:E8L99_11400"/>
<dbReference type="GO" id="GO:0047936">
    <property type="term" value="F:glucose 1-dehydrogenase [NAD(P)+] activity"/>
    <property type="evidence" value="ECO:0007669"/>
    <property type="project" value="UniProtKB-EC"/>
</dbReference>
<dbReference type="Gene3D" id="3.40.50.720">
    <property type="entry name" value="NAD(P)-binding Rossmann-like Domain"/>
    <property type="match status" value="1"/>
</dbReference>
<gene>
    <name evidence="3" type="ORF">E8L99_11400</name>
</gene>
<evidence type="ECO:0000256" key="1">
    <source>
        <dbReference type="ARBA" id="ARBA00006484"/>
    </source>
</evidence>
<dbReference type="InterPro" id="IPR020904">
    <property type="entry name" value="Sc_DH/Rdtase_CS"/>
</dbReference>
<dbReference type="PRINTS" id="PR00081">
    <property type="entry name" value="GDHRDH"/>
</dbReference>
<accession>A0A4D7QLU3</accession>
<dbReference type="InterPro" id="IPR036291">
    <property type="entry name" value="NAD(P)-bd_dom_sf"/>
</dbReference>
<protein>
    <submittedName>
        <fullName evidence="3">Glucose 1-dehydrogenase</fullName>
        <ecNumber evidence="3">1.1.1.47</ecNumber>
    </submittedName>
</protein>
<dbReference type="InterPro" id="IPR002347">
    <property type="entry name" value="SDR_fam"/>
</dbReference>
<keyword evidence="2 3" id="KW-0560">Oxidoreductase</keyword>
<comment type="similarity">
    <text evidence="1">Belongs to the short-chain dehydrogenases/reductases (SDR) family.</text>
</comment>
<dbReference type="PANTHER" id="PTHR24321">
    <property type="entry name" value="DEHYDROGENASES, SHORT CHAIN"/>
    <property type="match status" value="1"/>
</dbReference>
<dbReference type="PANTHER" id="PTHR24321:SF8">
    <property type="entry name" value="ESTRADIOL 17-BETA-DEHYDROGENASE 8-RELATED"/>
    <property type="match status" value="1"/>
</dbReference>
<evidence type="ECO:0000256" key="2">
    <source>
        <dbReference type="ARBA" id="ARBA00023002"/>
    </source>
</evidence>
<organism evidence="3 4">
    <name type="scientific">Phreatobacter aquaticus</name>
    <dbReference type="NCBI Taxonomy" id="2570229"/>
    <lineage>
        <taxon>Bacteria</taxon>
        <taxon>Pseudomonadati</taxon>
        <taxon>Pseudomonadota</taxon>
        <taxon>Alphaproteobacteria</taxon>
        <taxon>Hyphomicrobiales</taxon>
        <taxon>Phreatobacteraceae</taxon>
        <taxon>Phreatobacter</taxon>
    </lineage>
</organism>
<evidence type="ECO:0000313" key="3">
    <source>
        <dbReference type="EMBL" id="QCK86314.1"/>
    </source>
</evidence>